<dbReference type="HOGENOM" id="CLU_094923_0_0_5"/>
<gene>
    <name evidence="2" type="ORF">OG2516_10416</name>
</gene>
<feature type="chain" id="PRO_5004207374" evidence="1">
    <location>
        <begin position="22"/>
        <end position="233"/>
    </location>
</feature>
<dbReference type="eggNOG" id="ENOG50309Q3">
    <property type="taxonomic scope" value="Bacteria"/>
</dbReference>
<dbReference type="RefSeq" id="WP_007255603.1">
    <property type="nucleotide sequence ID" value="NZ_CH724107.1"/>
</dbReference>
<comment type="caution">
    <text evidence="2">The sequence shown here is derived from an EMBL/GenBank/DDBJ whole genome shotgun (WGS) entry which is preliminary data.</text>
</comment>
<organism evidence="2 3">
    <name type="scientific">Oceanicola granulosus (strain ATCC BAA-861 / DSM 15982 / KCTC 12143 / HTCC2516)</name>
    <dbReference type="NCBI Taxonomy" id="314256"/>
    <lineage>
        <taxon>Bacteria</taxon>
        <taxon>Pseudomonadati</taxon>
        <taxon>Pseudomonadota</taxon>
        <taxon>Alphaproteobacteria</taxon>
        <taxon>Rhodobacterales</taxon>
        <taxon>Roseobacteraceae</taxon>
        <taxon>Oceanicola</taxon>
    </lineage>
</organism>
<accession>Q2CKC0</accession>
<dbReference type="STRING" id="314256.OG2516_10416"/>
<dbReference type="EMBL" id="AAOT01000001">
    <property type="protein sequence ID" value="EAR52869.1"/>
    <property type="molecule type" value="Genomic_DNA"/>
</dbReference>
<evidence type="ECO:0000313" key="3">
    <source>
        <dbReference type="Proteomes" id="UP000003635"/>
    </source>
</evidence>
<proteinExistence type="predicted"/>
<keyword evidence="3" id="KW-1185">Reference proteome</keyword>
<evidence type="ECO:0000313" key="2">
    <source>
        <dbReference type="EMBL" id="EAR52869.1"/>
    </source>
</evidence>
<sequence length="233" mass="25907">MTRFTLPLALLALTAAAPAVAQETRQWQPPEGCTGFLTVQQRGCMMSNHYTCEGDAEGDQWRVDFVEQGPVFASRINYETEWVESLGLVSRVRSTLGDDPEDPASLTELLETGVDTYDFTTVTDEGEVTRYRGADMLQGETIEIDGHELEVMTYTTEVEDADGMRTRQEGVNYVSREHRLFLPGTSRTLDVDGEVLNERDNSPMKLITPGEPGFFASSPIYDCGVQDISWGSE</sequence>
<feature type="signal peptide" evidence="1">
    <location>
        <begin position="1"/>
        <end position="21"/>
    </location>
</feature>
<keyword evidence="1" id="KW-0732">Signal</keyword>
<name>Q2CKC0_OCEGH</name>
<protein>
    <submittedName>
        <fullName evidence="2">Uncharacterized protein</fullName>
    </submittedName>
</protein>
<reference evidence="2 3" key="1">
    <citation type="journal article" date="2010" name="J. Bacteriol.">
        <title>Genome sequences of Oceanicola granulosus HTCC2516(T) and Oceanicola batsensis HTCC2597(TDelta).</title>
        <authorList>
            <person name="Thrash J.C."/>
            <person name="Cho J.C."/>
            <person name="Vergin K.L."/>
            <person name="Giovannoni S.J."/>
        </authorList>
    </citation>
    <scope>NUCLEOTIDE SEQUENCE [LARGE SCALE GENOMIC DNA]</scope>
    <source>
        <strain evidence="3">ATCC BAA-861 / DSM 15982 / KCTC 12143 / HTCC2516</strain>
    </source>
</reference>
<dbReference type="OrthoDB" id="7844595at2"/>
<dbReference type="Proteomes" id="UP000003635">
    <property type="component" value="Unassembled WGS sequence"/>
</dbReference>
<dbReference type="AlphaFoldDB" id="Q2CKC0"/>
<evidence type="ECO:0000256" key="1">
    <source>
        <dbReference type="SAM" id="SignalP"/>
    </source>
</evidence>